<keyword evidence="3" id="KW-1185">Reference proteome</keyword>
<evidence type="ECO:0000313" key="3">
    <source>
        <dbReference type="Proteomes" id="UP001460270"/>
    </source>
</evidence>
<name>A0AAW0QB86_9GOBI</name>
<comment type="caution">
    <text evidence="2">The sequence shown here is derived from an EMBL/GenBank/DDBJ whole genome shotgun (WGS) entry which is preliminary data.</text>
</comment>
<dbReference type="Proteomes" id="UP001460270">
    <property type="component" value="Unassembled WGS sequence"/>
</dbReference>
<accession>A0AAW0QB86</accession>
<feature type="region of interest" description="Disordered" evidence="1">
    <location>
        <begin position="135"/>
        <end position="161"/>
    </location>
</feature>
<evidence type="ECO:0000313" key="2">
    <source>
        <dbReference type="EMBL" id="KAK7945177.1"/>
    </source>
</evidence>
<gene>
    <name evidence="2" type="ORF">WMY93_000905</name>
</gene>
<evidence type="ECO:0000256" key="1">
    <source>
        <dbReference type="SAM" id="MobiDB-lite"/>
    </source>
</evidence>
<dbReference type="AlphaFoldDB" id="A0AAW0QB86"/>
<proteinExistence type="predicted"/>
<sequence>MCTSSVHHKKGFDWATLLWMDSSKCVSVNSTVKERRVSYGELSMVSPTHCSQPPPEGALILKSESTRSEQGTQVQFPDHFLSVSASEETCPQSWPSHTSSNIRIQSHKNNENFDSDERRALGGAFWTCGSNGRTLTKRNTLPLEEPRASDGGMKASHQKQH</sequence>
<protein>
    <submittedName>
        <fullName evidence="2">Uncharacterized protein</fullName>
    </submittedName>
</protein>
<dbReference type="EMBL" id="JBBPFD010000001">
    <property type="protein sequence ID" value="KAK7945177.1"/>
    <property type="molecule type" value="Genomic_DNA"/>
</dbReference>
<reference evidence="3" key="1">
    <citation type="submission" date="2024-04" db="EMBL/GenBank/DDBJ databases">
        <title>Salinicola lusitanus LLJ914,a marine bacterium isolated from the Okinawa Trough.</title>
        <authorList>
            <person name="Li J."/>
        </authorList>
    </citation>
    <scope>NUCLEOTIDE SEQUENCE [LARGE SCALE GENOMIC DNA]</scope>
</reference>
<organism evidence="2 3">
    <name type="scientific">Mugilogobius chulae</name>
    <name type="common">yellowstripe goby</name>
    <dbReference type="NCBI Taxonomy" id="88201"/>
    <lineage>
        <taxon>Eukaryota</taxon>
        <taxon>Metazoa</taxon>
        <taxon>Chordata</taxon>
        <taxon>Craniata</taxon>
        <taxon>Vertebrata</taxon>
        <taxon>Euteleostomi</taxon>
        <taxon>Actinopterygii</taxon>
        <taxon>Neopterygii</taxon>
        <taxon>Teleostei</taxon>
        <taxon>Neoteleostei</taxon>
        <taxon>Acanthomorphata</taxon>
        <taxon>Gobiaria</taxon>
        <taxon>Gobiiformes</taxon>
        <taxon>Gobioidei</taxon>
        <taxon>Gobiidae</taxon>
        <taxon>Gobionellinae</taxon>
        <taxon>Mugilogobius</taxon>
    </lineage>
</organism>